<reference evidence="1 2" key="1">
    <citation type="journal article" date="2021" name="Elife">
        <title>Chloroplast acquisition without the gene transfer in kleptoplastic sea slugs, Plakobranchus ocellatus.</title>
        <authorList>
            <person name="Maeda T."/>
            <person name="Takahashi S."/>
            <person name="Yoshida T."/>
            <person name="Shimamura S."/>
            <person name="Takaki Y."/>
            <person name="Nagai Y."/>
            <person name="Toyoda A."/>
            <person name="Suzuki Y."/>
            <person name="Arimoto A."/>
            <person name="Ishii H."/>
            <person name="Satoh N."/>
            <person name="Nishiyama T."/>
            <person name="Hasebe M."/>
            <person name="Maruyama T."/>
            <person name="Minagawa J."/>
            <person name="Obokata J."/>
            <person name="Shigenobu S."/>
        </authorList>
    </citation>
    <scope>NUCLEOTIDE SEQUENCE [LARGE SCALE GENOMIC DNA]</scope>
</reference>
<dbReference type="Proteomes" id="UP000735302">
    <property type="component" value="Unassembled WGS sequence"/>
</dbReference>
<protein>
    <submittedName>
        <fullName evidence="1">Uncharacterized protein</fullName>
    </submittedName>
</protein>
<sequence length="96" mass="9830">MFLPFVSRAGQGENGHLCNLQYRAPITAKRLPVVVLTPLASAKTSGCIGLKGVSGPYSAYRGVGGTVACESALRSAGTLLSRVRAPPSAPRHVGGP</sequence>
<accession>A0AAV4BIK1</accession>
<evidence type="ECO:0000313" key="1">
    <source>
        <dbReference type="EMBL" id="GFO18699.1"/>
    </source>
</evidence>
<evidence type="ECO:0000313" key="2">
    <source>
        <dbReference type="Proteomes" id="UP000735302"/>
    </source>
</evidence>
<dbReference type="AlphaFoldDB" id="A0AAV4BIK1"/>
<dbReference type="EMBL" id="BLXT01004974">
    <property type="protein sequence ID" value="GFO18699.1"/>
    <property type="molecule type" value="Genomic_DNA"/>
</dbReference>
<organism evidence="1 2">
    <name type="scientific">Plakobranchus ocellatus</name>
    <dbReference type="NCBI Taxonomy" id="259542"/>
    <lineage>
        <taxon>Eukaryota</taxon>
        <taxon>Metazoa</taxon>
        <taxon>Spiralia</taxon>
        <taxon>Lophotrochozoa</taxon>
        <taxon>Mollusca</taxon>
        <taxon>Gastropoda</taxon>
        <taxon>Heterobranchia</taxon>
        <taxon>Euthyneura</taxon>
        <taxon>Panpulmonata</taxon>
        <taxon>Sacoglossa</taxon>
        <taxon>Placobranchoidea</taxon>
        <taxon>Plakobranchidae</taxon>
        <taxon>Plakobranchus</taxon>
    </lineage>
</organism>
<gene>
    <name evidence="1" type="ORF">PoB_004520400</name>
</gene>
<comment type="caution">
    <text evidence="1">The sequence shown here is derived from an EMBL/GenBank/DDBJ whole genome shotgun (WGS) entry which is preliminary data.</text>
</comment>
<proteinExistence type="predicted"/>
<name>A0AAV4BIK1_9GAST</name>
<keyword evidence="2" id="KW-1185">Reference proteome</keyword>